<comment type="similarity">
    <text evidence="2">Belongs to the esterase D family.</text>
</comment>
<dbReference type="FunFam" id="1.20.1250.20:FF:000171">
    <property type="entry name" value="MFS general substrate transporter"/>
    <property type="match status" value="1"/>
</dbReference>
<dbReference type="EC" id="3.1.2.12" evidence="4"/>
<dbReference type="GO" id="GO:0018738">
    <property type="term" value="F:S-formylglutathione hydrolase activity"/>
    <property type="evidence" value="ECO:0007669"/>
    <property type="project" value="UniProtKB-EC"/>
</dbReference>
<evidence type="ECO:0000256" key="1">
    <source>
        <dbReference type="ARBA" id="ARBA00004141"/>
    </source>
</evidence>
<evidence type="ECO:0000256" key="4">
    <source>
        <dbReference type="ARBA" id="ARBA00012479"/>
    </source>
</evidence>
<dbReference type="RefSeq" id="XP_034013638.1">
    <property type="nucleotide sequence ID" value="XM_034154250.1"/>
</dbReference>
<evidence type="ECO:0000256" key="9">
    <source>
        <dbReference type="ARBA" id="ARBA00022801"/>
    </source>
</evidence>
<dbReference type="InterPro" id="IPR000801">
    <property type="entry name" value="Esterase-like"/>
</dbReference>
<evidence type="ECO:0000256" key="6">
    <source>
        <dbReference type="ARBA" id="ARBA00022448"/>
    </source>
</evidence>
<keyword evidence="10 13" id="KW-1133">Transmembrane helix</keyword>
<dbReference type="PANTHER" id="PTHR10061">
    <property type="entry name" value="S-FORMYLGLUTATHIONE HYDROLASE"/>
    <property type="match status" value="1"/>
</dbReference>
<dbReference type="Gene3D" id="1.20.1250.20">
    <property type="entry name" value="MFS general substrate transporter like domains"/>
    <property type="match status" value="1"/>
</dbReference>
<evidence type="ECO:0000256" key="2">
    <source>
        <dbReference type="ARBA" id="ARBA00005622"/>
    </source>
</evidence>
<dbReference type="AlphaFoldDB" id="A0A642UTT9"/>
<feature type="transmembrane region" description="Helical" evidence="13">
    <location>
        <begin position="406"/>
        <end position="424"/>
    </location>
</feature>
<evidence type="ECO:0000256" key="11">
    <source>
        <dbReference type="ARBA" id="ARBA00023136"/>
    </source>
</evidence>
<dbReference type="GO" id="GO:0052689">
    <property type="term" value="F:carboxylic ester hydrolase activity"/>
    <property type="evidence" value="ECO:0007669"/>
    <property type="project" value="UniProtKB-KW"/>
</dbReference>
<evidence type="ECO:0000256" key="13">
    <source>
        <dbReference type="SAM" id="Phobius"/>
    </source>
</evidence>
<keyword evidence="8 13" id="KW-0812">Transmembrane</keyword>
<evidence type="ECO:0000256" key="5">
    <source>
        <dbReference type="ARBA" id="ARBA00016774"/>
    </source>
</evidence>
<dbReference type="InterPro" id="IPR011701">
    <property type="entry name" value="MFS"/>
</dbReference>
<feature type="transmembrane region" description="Helical" evidence="13">
    <location>
        <begin position="380"/>
        <end position="399"/>
    </location>
</feature>
<dbReference type="EMBL" id="SWFT01000050">
    <property type="protein sequence ID" value="KAA8905252.1"/>
    <property type="molecule type" value="Genomic_DNA"/>
</dbReference>
<feature type="active site" description="Charge relay system" evidence="12">
    <location>
        <position position="720"/>
    </location>
</feature>
<dbReference type="GO" id="GO:0022857">
    <property type="term" value="F:transmembrane transporter activity"/>
    <property type="evidence" value="ECO:0007669"/>
    <property type="project" value="InterPro"/>
</dbReference>
<dbReference type="Proteomes" id="UP000449547">
    <property type="component" value="Unassembled WGS sequence"/>
</dbReference>
<dbReference type="VEuPathDB" id="FungiDB:DIURU_001680"/>
<dbReference type="GO" id="GO:0046294">
    <property type="term" value="P:formaldehyde catabolic process"/>
    <property type="evidence" value="ECO:0007669"/>
    <property type="project" value="InterPro"/>
</dbReference>
<organism evidence="15 16">
    <name type="scientific">Diutina rugosa</name>
    <name type="common">Yeast</name>
    <name type="synonym">Candida rugosa</name>
    <dbReference type="NCBI Taxonomy" id="5481"/>
    <lineage>
        <taxon>Eukaryota</taxon>
        <taxon>Fungi</taxon>
        <taxon>Dikarya</taxon>
        <taxon>Ascomycota</taxon>
        <taxon>Saccharomycotina</taxon>
        <taxon>Pichiomycetes</taxon>
        <taxon>Debaryomycetaceae</taxon>
        <taxon>Diutina</taxon>
    </lineage>
</organism>
<name>A0A642UTT9_DIURU</name>
<keyword evidence="16" id="KW-1185">Reference proteome</keyword>
<feature type="transmembrane region" description="Helical" evidence="13">
    <location>
        <begin position="57"/>
        <end position="76"/>
    </location>
</feature>
<feature type="transmembrane region" description="Helical" evidence="13">
    <location>
        <begin position="430"/>
        <end position="451"/>
    </location>
</feature>
<dbReference type="InterPro" id="IPR014186">
    <property type="entry name" value="S-formylglutathione_hydrol"/>
</dbReference>
<comment type="similarity">
    <text evidence="3">Belongs to the major facilitator superfamily.</text>
</comment>
<dbReference type="PROSITE" id="PS50850">
    <property type="entry name" value="MFS"/>
    <property type="match status" value="1"/>
</dbReference>
<dbReference type="GO" id="GO:0005829">
    <property type="term" value="C:cytosol"/>
    <property type="evidence" value="ECO:0007669"/>
    <property type="project" value="TreeGrafter"/>
</dbReference>
<dbReference type="CDD" id="cd17316">
    <property type="entry name" value="MFS_SV2_like"/>
    <property type="match status" value="1"/>
</dbReference>
<evidence type="ECO:0000256" key="12">
    <source>
        <dbReference type="PIRSR" id="PIRSR614186-1"/>
    </source>
</evidence>
<dbReference type="FunFam" id="3.40.50.1820:FF:000002">
    <property type="entry name" value="S-formylglutathione hydrolase"/>
    <property type="match status" value="1"/>
</dbReference>
<dbReference type="SUPFAM" id="SSF103473">
    <property type="entry name" value="MFS general substrate transporter"/>
    <property type="match status" value="1"/>
</dbReference>
<gene>
    <name evidence="15" type="ORF">DIURU_001680</name>
</gene>
<feature type="transmembrane region" description="Helical" evidence="13">
    <location>
        <begin position="228"/>
        <end position="249"/>
    </location>
</feature>
<feature type="transmembrane region" description="Helical" evidence="13">
    <location>
        <begin position="152"/>
        <end position="175"/>
    </location>
</feature>
<comment type="subcellular location">
    <subcellularLocation>
        <location evidence="1">Membrane</location>
        <topology evidence="1">Multi-pass membrane protein</topology>
    </subcellularLocation>
</comment>
<dbReference type="PANTHER" id="PTHR10061:SF0">
    <property type="entry name" value="S-FORMYLGLUTATHIONE HYDROLASE"/>
    <property type="match status" value="1"/>
</dbReference>
<comment type="caution">
    <text evidence="15">The sequence shown here is derived from an EMBL/GenBank/DDBJ whole genome shotgun (WGS) entry which is preliminary data.</text>
</comment>
<dbReference type="Gene3D" id="3.40.50.1820">
    <property type="entry name" value="alpha/beta hydrolase"/>
    <property type="match status" value="1"/>
</dbReference>
<evidence type="ECO:0000256" key="8">
    <source>
        <dbReference type="ARBA" id="ARBA00022692"/>
    </source>
</evidence>
<evidence type="ECO:0000256" key="10">
    <source>
        <dbReference type="ARBA" id="ARBA00022989"/>
    </source>
</evidence>
<feature type="active site" description="Charge relay system" evidence="12">
    <location>
        <position position="758"/>
    </location>
</feature>
<keyword evidence="11 13" id="KW-0472">Membrane</keyword>
<dbReference type="Pfam" id="PF07690">
    <property type="entry name" value="MFS_1"/>
    <property type="match status" value="1"/>
</dbReference>
<evidence type="ECO:0000259" key="14">
    <source>
        <dbReference type="PROSITE" id="PS50850"/>
    </source>
</evidence>
<evidence type="ECO:0000256" key="3">
    <source>
        <dbReference type="ARBA" id="ARBA00008335"/>
    </source>
</evidence>
<keyword evidence="7" id="KW-0719">Serine esterase</keyword>
<keyword evidence="6" id="KW-0813">Transport</keyword>
<feature type="transmembrane region" description="Helical" evidence="13">
    <location>
        <begin position="337"/>
        <end position="360"/>
    </location>
</feature>
<evidence type="ECO:0000313" key="16">
    <source>
        <dbReference type="Proteomes" id="UP000449547"/>
    </source>
</evidence>
<dbReference type="InterPro" id="IPR036259">
    <property type="entry name" value="MFS_trans_sf"/>
</dbReference>
<protein>
    <recommendedName>
        <fullName evidence="5">S-formylglutathione hydrolase</fullName>
        <ecNumber evidence="4">3.1.2.12</ecNumber>
    </recommendedName>
</protein>
<feature type="transmembrane region" description="Helical" evidence="13">
    <location>
        <begin position="96"/>
        <end position="116"/>
    </location>
</feature>
<dbReference type="InterPro" id="IPR020846">
    <property type="entry name" value="MFS_dom"/>
</dbReference>
<reference evidence="15 16" key="1">
    <citation type="submission" date="2019-07" db="EMBL/GenBank/DDBJ databases">
        <title>Genome assembly of two rare yeast pathogens: Diutina rugosa and Trichomonascus ciferrii.</title>
        <authorList>
            <person name="Mixao V."/>
            <person name="Saus E."/>
            <person name="Hansen A."/>
            <person name="Lass-Flor C."/>
            <person name="Gabaldon T."/>
        </authorList>
    </citation>
    <scope>NUCLEOTIDE SEQUENCE [LARGE SCALE GENOMIC DNA]</scope>
    <source>
        <strain evidence="15 16">CBS 613</strain>
    </source>
</reference>
<dbReference type="InterPro" id="IPR029058">
    <property type="entry name" value="AB_hydrolase_fold"/>
</dbReference>
<proteinExistence type="inferred from homology"/>
<feature type="active site" description="Charge relay system" evidence="12">
    <location>
        <position position="642"/>
    </location>
</feature>
<feature type="transmembrane region" description="Helical" evidence="13">
    <location>
        <begin position="184"/>
        <end position="208"/>
    </location>
</feature>
<feature type="transmembrane region" description="Helical" evidence="13">
    <location>
        <begin position="128"/>
        <end position="146"/>
    </location>
</feature>
<dbReference type="Pfam" id="PF00756">
    <property type="entry name" value="Esterase"/>
    <property type="match status" value="1"/>
</dbReference>
<sequence>MFPKQQIETDVSVQSSEELSDTTTLLFDDHDANPVYLAKQKLVVEAIDSMGWGRYQWGIFIVAGFGWFADNAWPIVTSSMWPRLIEVDGAHPPKSFQGPFITLAQNLGLLAGAIVWSLSSDIIGRKWAFNFTFLFTGIFGLVAGSSPNFASVGVFAALWSFGVGGNLPVDSAIFLEAIPTSEQWLLTVMSAWWALGQVVTTLIAWGLISNFSCDPKEKECLKKDNWGWRYFAFTMGGLTLIMFVIRFLFPVYESAKYYVGKGDDAAAIASLDKIARFNRKMNPLTLAKLQEIDEMYGVEKNQTKSENQLVKERLKRFSLSHIRQCFGSKKLAWSTSLVVFTWGLIGLAFPLYNAFIPFYLQTKGASGDNLSVRETYRNNLIVAVLGVPGSIIGGFLTELRTGRKGVLVVSLLLTGVALFGSTSSTTSMIFFGWTCLFSFWSTMMYGVLYAYTPEVFYTQIRGTGVGLAASFNRVMGVFAPIIGILTSNSPLSKMHFETQAEIAQFGGKLLKVTHYAKTTRSTMDVNIFFPHEDSTKVPVLIYLSGLTCTPNNATEKSFFQYFAKKHGFAIVFPDTSPRGAGIEGEDDSWDFGTGAGFYVDATEAPWDRHYNMYSYVHHELQERLAEQFKNLDFDNVAITGHSMGGYGALTGFLKNPGKYRSVSAFAPIANPTECPWGEKCFGNYLGDDKQFWLEYDPCYLIGEYKDENQPPILIHQGSKDGFYCNEPKQLKPENFVEAAKKANYKGGVDLKVVDGYDHSYFFISSFVEDHANHHARYLGL</sequence>
<keyword evidence="9" id="KW-0378">Hydrolase</keyword>
<evidence type="ECO:0000313" key="15">
    <source>
        <dbReference type="EMBL" id="KAA8905252.1"/>
    </source>
</evidence>
<dbReference type="SUPFAM" id="SSF53474">
    <property type="entry name" value="alpha/beta-Hydrolases"/>
    <property type="match status" value="1"/>
</dbReference>
<feature type="transmembrane region" description="Helical" evidence="13">
    <location>
        <begin position="463"/>
        <end position="485"/>
    </location>
</feature>
<dbReference type="OrthoDB" id="4139357at2759"/>
<evidence type="ECO:0000256" key="7">
    <source>
        <dbReference type="ARBA" id="ARBA00022487"/>
    </source>
</evidence>
<dbReference type="NCBIfam" id="TIGR02821">
    <property type="entry name" value="fghA_ester_D"/>
    <property type="match status" value="1"/>
</dbReference>
<dbReference type="GO" id="GO:0016020">
    <property type="term" value="C:membrane"/>
    <property type="evidence" value="ECO:0007669"/>
    <property type="project" value="UniProtKB-SubCell"/>
</dbReference>
<dbReference type="GeneID" id="54780333"/>
<feature type="domain" description="Major facilitator superfamily (MFS) profile" evidence="14">
    <location>
        <begin position="59"/>
        <end position="534"/>
    </location>
</feature>
<accession>A0A642UTT9</accession>